<accession>A0AAV9GGC3</accession>
<evidence type="ECO:0000313" key="7">
    <source>
        <dbReference type="EMBL" id="KAK4447194.1"/>
    </source>
</evidence>
<dbReference type="InterPro" id="IPR036852">
    <property type="entry name" value="Peptidase_S8/S53_dom_sf"/>
</dbReference>
<proteinExistence type="inferred from homology"/>
<feature type="active site" description="Charge relay system" evidence="4">
    <location>
        <position position="746"/>
    </location>
</feature>
<evidence type="ECO:0000313" key="8">
    <source>
        <dbReference type="Proteomes" id="UP001321760"/>
    </source>
</evidence>
<comment type="similarity">
    <text evidence="4">Belongs to the peptidase S8 family.</text>
</comment>
<organism evidence="7 8">
    <name type="scientific">Podospora aff. communis PSN243</name>
    <dbReference type="NCBI Taxonomy" id="3040156"/>
    <lineage>
        <taxon>Eukaryota</taxon>
        <taxon>Fungi</taxon>
        <taxon>Dikarya</taxon>
        <taxon>Ascomycota</taxon>
        <taxon>Pezizomycotina</taxon>
        <taxon>Sordariomycetes</taxon>
        <taxon>Sordariomycetidae</taxon>
        <taxon>Sordariales</taxon>
        <taxon>Podosporaceae</taxon>
        <taxon>Podospora</taxon>
    </lineage>
</organism>
<feature type="region of interest" description="Disordered" evidence="5">
    <location>
        <begin position="345"/>
        <end position="398"/>
    </location>
</feature>
<dbReference type="AlphaFoldDB" id="A0AAV9GGC3"/>
<evidence type="ECO:0000256" key="3">
    <source>
        <dbReference type="ARBA" id="ARBA00022825"/>
    </source>
</evidence>
<feature type="active site" description="Charge relay system" evidence="4">
    <location>
        <position position="706"/>
    </location>
</feature>
<dbReference type="SMART" id="SM00248">
    <property type="entry name" value="ANK"/>
    <property type="match status" value="3"/>
</dbReference>
<feature type="compositionally biased region" description="Polar residues" evidence="5">
    <location>
        <begin position="365"/>
        <end position="386"/>
    </location>
</feature>
<evidence type="ECO:0000256" key="5">
    <source>
        <dbReference type="SAM" id="MobiDB-lite"/>
    </source>
</evidence>
<comment type="caution">
    <text evidence="7">The sequence shown here is derived from an EMBL/GenBank/DDBJ whole genome shotgun (WGS) entry which is preliminary data.</text>
</comment>
<dbReference type="InterPro" id="IPR023827">
    <property type="entry name" value="Peptidase_S8_Asp-AS"/>
</dbReference>
<dbReference type="PANTHER" id="PTHR24121:SF23">
    <property type="entry name" value="NO MECHANORECEPTOR POTENTIAL C, ISOFORM H"/>
    <property type="match status" value="1"/>
</dbReference>
<dbReference type="EMBL" id="MU865951">
    <property type="protein sequence ID" value="KAK4447194.1"/>
    <property type="molecule type" value="Genomic_DNA"/>
</dbReference>
<dbReference type="InterPro" id="IPR015500">
    <property type="entry name" value="Peptidase_S8_subtilisin-rel"/>
</dbReference>
<dbReference type="Pfam" id="PF00023">
    <property type="entry name" value="Ank"/>
    <property type="match status" value="1"/>
</dbReference>
<dbReference type="Pfam" id="PF00082">
    <property type="entry name" value="Peptidase_S8"/>
    <property type="match status" value="1"/>
</dbReference>
<dbReference type="InterPro" id="IPR002110">
    <property type="entry name" value="Ankyrin_rpt"/>
</dbReference>
<evidence type="ECO:0000256" key="1">
    <source>
        <dbReference type="ARBA" id="ARBA00022670"/>
    </source>
</evidence>
<feature type="region of interest" description="Disordered" evidence="5">
    <location>
        <begin position="276"/>
        <end position="304"/>
    </location>
</feature>
<dbReference type="PROSITE" id="PS00136">
    <property type="entry name" value="SUBTILASE_ASP"/>
    <property type="match status" value="1"/>
</dbReference>
<gene>
    <name evidence="7" type="ORF">QBC34DRAFT_410078</name>
</gene>
<evidence type="ECO:0000256" key="4">
    <source>
        <dbReference type="PROSITE-ProRule" id="PRU01240"/>
    </source>
</evidence>
<dbReference type="GO" id="GO:0004252">
    <property type="term" value="F:serine-type endopeptidase activity"/>
    <property type="evidence" value="ECO:0007669"/>
    <property type="project" value="UniProtKB-UniRule"/>
</dbReference>
<sequence length="1045" mass="115569">MTQVAATMDQSITGVELDNRVADNMEEQETEESPEDILGDLQDMKGLDGLDLTTEDGASTYILRHQNRLYAVNDQGKNILHCHAQQRRFQGRQVYSIISAIFRHGPSMMSNTDDSRRTPLHIAIMHQNFEWIHQMLQLRHSENPPKIDWAAIISEPRPEGGNCLHGVIESCPVNSCPPTYYPVVNALVELAPPAAFKATNNSRCTCLHLAVDTAHIQEGHVSLVKTLLQKNDVSGDDDLSHPDYLSPYQYYKDKFAEWERRPKAAFSSTARRAVHDSGVRGPGLKGRDFRKIESSGGPVIGTQPALAGTRDLGLYSPAYGGTRTTANRIGSGIGGVHNVNFNSLASSSLPESRPGSPAANESRLRTGTQRDGSNTMTQRPAKTLATTRPKATGMSDETRLKCSKEIKQVLKLHYLRKLPPGRATEVLYGFNPESKQIFLDFTRFSQGPGPANVYTTSFSHYYQNLKLARTLKYVDLGRVTFLEGVGDDEKPLVGDTSFFFDWLKKDKGVKRVLRLSVEDKDFPGNSDDTIEKCLEGLQVDVLDWRRVDLGVEARSLQESKVEQLILQWGGSNAVLKGWRDDDGLGSVEMLKKVEIVLVPGITLTPRRISDLQNFEKKLQRVRHQPELCSISCCYREDKNQVGCSLVETPDPAQNTQPPDSNDRHRWVRCMADLASCINEAGVPPLGEMSYDAREQLSRNIKIAVIDDGINIADENIGGKVVGGQSVSISNSEPGKGVPYYESTRGHGTQVAKFILKVFPLADLYSFRLQPSALMGEDGTPRHSFPHESAVKAIDVAIKFNVDIICMAWTVSRSSNPAQNTKMEQDFGAVLDRACHPPQNANPPRRTPILLLCAVEDTGRDIPDTSYPGSISQSRVIRIGAATYMGEPWSHANKDANFYLPGHKVDGGDSESFYVEHEGNSPGTSSSFTRRSHPMSGSSIATSFAAGLAGVILHLARVSAILVEKEPNAHQGFLGKEMYADLRSRARMAAAFESISAITEGNRDRKFVRVWEKFQALCEQLQSTKLPEADKRWFAMADTVRNLVTS</sequence>
<keyword evidence="8" id="KW-1185">Reference proteome</keyword>
<name>A0AAV9GGC3_9PEZI</name>
<dbReference type="SUPFAM" id="SSF52743">
    <property type="entry name" value="Subtilisin-like"/>
    <property type="match status" value="1"/>
</dbReference>
<dbReference type="PRINTS" id="PR00723">
    <property type="entry name" value="SUBTILISIN"/>
</dbReference>
<evidence type="ECO:0000256" key="2">
    <source>
        <dbReference type="ARBA" id="ARBA00022801"/>
    </source>
</evidence>
<protein>
    <recommendedName>
        <fullName evidence="6">Peptidase S8/S53 domain-containing protein</fullName>
    </recommendedName>
</protein>
<evidence type="ECO:0000259" key="6">
    <source>
        <dbReference type="Pfam" id="PF00082"/>
    </source>
</evidence>
<keyword evidence="2 4" id="KW-0378">Hydrolase</keyword>
<dbReference type="InterPro" id="IPR036770">
    <property type="entry name" value="Ankyrin_rpt-contain_sf"/>
</dbReference>
<dbReference type="GO" id="GO:0006508">
    <property type="term" value="P:proteolysis"/>
    <property type="evidence" value="ECO:0007669"/>
    <property type="project" value="UniProtKB-KW"/>
</dbReference>
<dbReference type="Gene3D" id="1.25.40.20">
    <property type="entry name" value="Ankyrin repeat-containing domain"/>
    <property type="match status" value="1"/>
</dbReference>
<dbReference type="InterPro" id="IPR000209">
    <property type="entry name" value="Peptidase_S8/S53_dom"/>
</dbReference>
<feature type="domain" description="Peptidase S8/S53" evidence="6">
    <location>
        <begin position="698"/>
        <end position="953"/>
    </location>
</feature>
<keyword evidence="1 4" id="KW-0645">Protease</keyword>
<dbReference type="Proteomes" id="UP001321760">
    <property type="component" value="Unassembled WGS sequence"/>
</dbReference>
<dbReference type="Gene3D" id="3.40.50.200">
    <property type="entry name" value="Peptidase S8/S53 domain"/>
    <property type="match status" value="1"/>
</dbReference>
<keyword evidence="3 4" id="KW-0720">Serine protease</keyword>
<feature type="active site" description="Charge relay system" evidence="4">
    <location>
        <position position="938"/>
    </location>
</feature>
<reference evidence="7" key="1">
    <citation type="journal article" date="2023" name="Mol. Phylogenet. Evol.">
        <title>Genome-scale phylogeny and comparative genomics of the fungal order Sordariales.</title>
        <authorList>
            <person name="Hensen N."/>
            <person name="Bonometti L."/>
            <person name="Westerberg I."/>
            <person name="Brannstrom I.O."/>
            <person name="Guillou S."/>
            <person name="Cros-Aarteil S."/>
            <person name="Calhoun S."/>
            <person name="Haridas S."/>
            <person name="Kuo A."/>
            <person name="Mondo S."/>
            <person name="Pangilinan J."/>
            <person name="Riley R."/>
            <person name="LaButti K."/>
            <person name="Andreopoulos B."/>
            <person name="Lipzen A."/>
            <person name="Chen C."/>
            <person name="Yan M."/>
            <person name="Daum C."/>
            <person name="Ng V."/>
            <person name="Clum A."/>
            <person name="Steindorff A."/>
            <person name="Ohm R.A."/>
            <person name="Martin F."/>
            <person name="Silar P."/>
            <person name="Natvig D.O."/>
            <person name="Lalanne C."/>
            <person name="Gautier V."/>
            <person name="Ament-Velasquez S.L."/>
            <person name="Kruys A."/>
            <person name="Hutchinson M.I."/>
            <person name="Powell A.J."/>
            <person name="Barry K."/>
            <person name="Miller A.N."/>
            <person name="Grigoriev I.V."/>
            <person name="Debuchy R."/>
            <person name="Gladieux P."/>
            <person name="Hiltunen Thoren M."/>
            <person name="Johannesson H."/>
        </authorList>
    </citation>
    <scope>NUCLEOTIDE SEQUENCE</scope>
    <source>
        <strain evidence="7">PSN243</strain>
    </source>
</reference>
<dbReference type="PROSITE" id="PS51892">
    <property type="entry name" value="SUBTILASE"/>
    <property type="match status" value="1"/>
</dbReference>
<dbReference type="SUPFAM" id="SSF48403">
    <property type="entry name" value="Ankyrin repeat"/>
    <property type="match status" value="1"/>
</dbReference>
<dbReference type="PANTHER" id="PTHR24121">
    <property type="entry name" value="NO MECHANORECEPTOR POTENTIAL C, ISOFORM D-RELATED"/>
    <property type="match status" value="1"/>
</dbReference>
<reference evidence="7" key="2">
    <citation type="submission" date="2023-05" db="EMBL/GenBank/DDBJ databases">
        <authorList>
            <consortium name="Lawrence Berkeley National Laboratory"/>
            <person name="Steindorff A."/>
            <person name="Hensen N."/>
            <person name="Bonometti L."/>
            <person name="Westerberg I."/>
            <person name="Brannstrom I.O."/>
            <person name="Guillou S."/>
            <person name="Cros-Aarteil S."/>
            <person name="Calhoun S."/>
            <person name="Haridas S."/>
            <person name="Kuo A."/>
            <person name="Mondo S."/>
            <person name="Pangilinan J."/>
            <person name="Riley R."/>
            <person name="Labutti K."/>
            <person name="Andreopoulos B."/>
            <person name="Lipzen A."/>
            <person name="Chen C."/>
            <person name="Yanf M."/>
            <person name="Daum C."/>
            <person name="Ng V."/>
            <person name="Clum A."/>
            <person name="Ohm R."/>
            <person name="Martin F."/>
            <person name="Silar P."/>
            <person name="Natvig D."/>
            <person name="Lalanne C."/>
            <person name="Gautier V."/>
            <person name="Ament-Velasquez S.L."/>
            <person name="Kruys A."/>
            <person name="Hutchinson M.I."/>
            <person name="Powell A.J."/>
            <person name="Barry K."/>
            <person name="Miller A.N."/>
            <person name="Grigoriev I.V."/>
            <person name="Debuchy R."/>
            <person name="Gladieux P."/>
            <person name="Thoren M.H."/>
            <person name="Johannesson H."/>
        </authorList>
    </citation>
    <scope>NUCLEOTIDE SEQUENCE</scope>
    <source>
        <strain evidence="7">PSN243</strain>
    </source>
</reference>